<evidence type="ECO:0000259" key="1">
    <source>
        <dbReference type="Pfam" id="PF00534"/>
    </source>
</evidence>
<dbReference type="PANTHER" id="PTHR12526">
    <property type="entry name" value="GLYCOSYLTRANSFERASE"/>
    <property type="match status" value="1"/>
</dbReference>
<feature type="domain" description="Glycosyl transferase family 1" evidence="1">
    <location>
        <begin position="60"/>
        <end position="231"/>
    </location>
</feature>
<dbReference type="AlphaFoldDB" id="A0A7H1DWD4"/>
<dbReference type="SUPFAM" id="SSF53756">
    <property type="entry name" value="UDP-Glycosyltransferase/glycogen phosphorylase"/>
    <property type="match status" value="1"/>
</dbReference>
<dbReference type="RefSeq" id="WP_188321139.1">
    <property type="nucleotide sequence ID" value="NZ_CP060203.1"/>
</dbReference>
<dbReference type="GO" id="GO:0016757">
    <property type="term" value="F:glycosyltransferase activity"/>
    <property type="evidence" value="ECO:0007669"/>
    <property type="project" value="InterPro"/>
</dbReference>
<proteinExistence type="predicted"/>
<organism evidence="2 3">
    <name type="scientific">Chryseobacterium manosquense</name>
    <dbReference type="NCBI Taxonomy" id="2754694"/>
    <lineage>
        <taxon>Bacteria</taxon>
        <taxon>Pseudomonadati</taxon>
        <taxon>Bacteroidota</taxon>
        <taxon>Flavobacteriia</taxon>
        <taxon>Flavobacteriales</taxon>
        <taxon>Weeksellaceae</taxon>
        <taxon>Chryseobacterium group</taxon>
        <taxon>Chryseobacterium</taxon>
    </lineage>
</organism>
<dbReference type="Proteomes" id="UP000516438">
    <property type="component" value="Chromosome"/>
</dbReference>
<keyword evidence="2" id="KW-0808">Transferase</keyword>
<protein>
    <submittedName>
        <fullName evidence="2">Glycosyltransferase</fullName>
    </submittedName>
</protein>
<gene>
    <name evidence="2" type="ORF">H0S70_13360</name>
</gene>
<dbReference type="InterPro" id="IPR001296">
    <property type="entry name" value="Glyco_trans_1"/>
</dbReference>
<reference evidence="2 3" key="1">
    <citation type="submission" date="2020-07" db="EMBL/GenBank/DDBJ databases">
        <title>Complete genome and description of Chryseobacterium manosquense strain Marseille-Q2069 sp. nov.</title>
        <authorList>
            <person name="Boxberger M."/>
        </authorList>
    </citation>
    <scope>NUCLEOTIDE SEQUENCE [LARGE SCALE GENOMIC DNA]</scope>
    <source>
        <strain evidence="2 3">Marseille-Q2069</strain>
    </source>
</reference>
<dbReference type="KEGG" id="cmaq:H0S70_13360"/>
<sequence length="255" mass="29381">MRKNGSIYGDDLYYKGIKKIIRKVSTYFFHLLYDAVVVQNKSEIELLRPKRKGVVIENFIEIHNKSVFGDKKNVIIAAGRITPVKGFAKIPEIWKRINKLFPDWKIEIWGPHYGLDDPYYQELLKQISMYSLENSIIIKGQYNDADKTFQRGKIAILTSETDCFPGVILEAMANQLPVVSFDAPFGPRNIIDDGIDGFLIRPDDYSGFADKLKLLMSEDKLIVKMKEAAYEKSLTFSPEVIIEKWMKIFKEINNA</sequence>
<name>A0A7H1DWD4_9FLAO</name>
<keyword evidence="3" id="KW-1185">Reference proteome</keyword>
<evidence type="ECO:0000313" key="2">
    <source>
        <dbReference type="EMBL" id="QNS41292.1"/>
    </source>
</evidence>
<evidence type="ECO:0000313" key="3">
    <source>
        <dbReference type="Proteomes" id="UP000516438"/>
    </source>
</evidence>
<dbReference type="EMBL" id="CP060203">
    <property type="protein sequence ID" value="QNS41292.1"/>
    <property type="molecule type" value="Genomic_DNA"/>
</dbReference>
<dbReference type="Gene3D" id="3.40.50.2000">
    <property type="entry name" value="Glycogen Phosphorylase B"/>
    <property type="match status" value="2"/>
</dbReference>
<accession>A0A7H1DWD4</accession>
<dbReference type="Pfam" id="PF00534">
    <property type="entry name" value="Glycos_transf_1"/>
    <property type="match status" value="1"/>
</dbReference>